<organism evidence="8 9">
    <name type="scientific">Saccoglossus kowalevskii</name>
    <name type="common">Acorn worm</name>
    <dbReference type="NCBI Taxonomy" id="10224"/>
    <lineage>
        <taxon>Eukaryota</taxon>
        <taxon>Metazoa</taxon>
        <taxon>Hemichordata</taxon>
        <taxon>Enteropneusta</taxon>
        <taxon>Harrimaniidae</taxon>
        <taxon>Saccoglossus</taxon>
    </lineage>
</organism>
<keyword evidence="5" id="KW-0963">Cytoplasm</keyword>
<protein>
    <recommendedName>
        <fullName evidence="4">Cilia- and flagella-associated protein 300</fullName>
    </recommendedName>
</protein>
<comment type="similarity">
    <text evidence="3">Belongs to the CFAP300 family.</text>
</comment>
<evidence type="ECO:0000256" key="7">
    <source>
        <dbReference type="ARBA" id="ARBA00023273"/>
    </source>
</evidence>
<evidence type="ECO:0000256" key="5">
    <source>
        <dbReference type="ARBA" id="ARBA00022490"/>
    </source>
</evidence>
<dbReference type="Proteomes" id="UP000694865">
    <property type="component" value="Unplaced"/>
</dbReference>
<evidence type="ECO:0000256" key="6">
    <source>
        <dbReference type="ARBA" id="ARBA00023212"/>
    </source>
</evidence>
<dbReference type="InterPro" id="IPR029416">
    <property type="entry name" value="CFAP300"/>
</dbReference>
<evidence type="ECO:0000256" key="4">
    <source>
        <dbReference type="ARBA" id="ARBA00022174"/>
    </source>
</evidence>
<evidence type="ECO:0000313" key="9">
    <source>
        <dbReference type="RefSeq" id="XP_006820052.1"/>
    </source>
</evidence>
<dbReference type="PANTHER" id="PTHR31078:SF1">
    <property type="entry name" value="CILIA- AND FLAGELLA-ASSOCIATED PROTEIN 300"/>
    <property type="match status" value="1"/>
</dbReference>
<dbReference type="GeneID" id="100367379"/>
<evidence type="ECO:0000256" key="3">
    <source>
        <dbReference type="ARBA" id="ARBA00009205"/>
    </source>
</evidence>
<dbReference type="RefSeq" id="XP_006820052.1">
    <property type="nucleotide sequence ID" value="XM_006819989.1"/>
</dbReference>
<keyword evidence="7" id="KW-0966">Cell projection</keyword>
<name>A0ABM0MJ61_SACKO</name>
<dbReference type="PANTHER" id="PTHR31078">
    <property type="entry name" value="CILIA- AND FLAGELLA-ASSOCIATED PROTEIN 300"/>
    <property type="match status" value="1"/>
</dbReference>
<evidence type="ECO:0000256" key="1">
    <source>
        <dbReference type="ARBA" id="ARBA00002404"/>
    </source>
</evidence>
<proteinExistence type="inferred from homology"/>
<keyword evidence="6" id="KW-0206">Cytoskeleton</keyword>
<keyword evidence="8" id="KW-1185">Reference proteome</keyword>
<accession>A0ABM0MJ61</accession>
<reference evidence="9" key="1">
    <citation type="submission" date="2025-08" db="UniProtKB">
        <authorList>
            <consortium name="RefSeq"/>
        </authorList>
    </citation>
    <scope>IDENTIFICATION</scope>
    <source>
        <tissue evidence="9">Testes</tissue>
    </source>
</reference>
<dbReference type="Pfam" id="PF14926">
    <property type="entry name" value="CFAP300"/>
    <property type="match status" value="1"/>
</dbReference>
<comment type="function">
    <text evidence="1">Cilium- and flagellum-specific protein that plays a role in axonemal structure organization and motility. May play a role in outer and inner dynein arm assembly.</text>
</comment>
<evidence type="ECO:0000256" key="2">
    <source>
        <dbReference type="ARBA" id="ARBA00004430"/>
    </source>
</evidence>
<evidence type="ECO:0000313" key="8">
    <source>
        <dbReference type="Proteomes" id="UP000694865"/>
    </source>
</evidence>
<sequence>MAESAGGKFSFSELKGKKCSTLESKDTQDLLMKWDLKGKIKTQYYSYDKHFQSYQKDDFFLDFFQDPTVISTLQVVSSSGSWAPLGMAAEKVSVQSIRCSILSMTFFDRLHSEGILRENDQIHKCFDEYCEGFQISDELRKMLLMEDSDNYEAYSDEEREEFLFHLFKHICLGGPVCQFEDNAQPYLDTTKSLYKDLISVQKDPESKELKIISQVFLVKAMDKDNFCIYPDDKEHEQTFCYVIIDPIKRQLTVCYHRWGSSIW</sequence>
<comment type="subcellular location">
    <subcellularLocation>
        <location evidence="2">Cytoplasm</location>
        <location evidence="2">Cytoskeleton</location>
        <location evidence="2">Cilium axoneme</location>
    </subcellularLocation>
</comment>
<gene>
    <name evidence="9" type="primary">LOC100367379</name>
</gene>